<evidence type="ECO:0000256" key="1">
    <source>
        <dbReference type="ARBA" id="ARBA00022603"/>
    </source>
</evidence>
<organism evidence="6 7">
    <name type="scientific">Candidatus Treponema excrementipullorum</name>
    <dbReference type="NCBI Taxonomy" id="2838768"/>
    <lineage>
        <taxon>Bacteria</taxon>
        <taxon>Pseudomonadati</taxon>
        <taxon>Spirochaetota</taxon>
        <taxon>Spirochaetia</taxon>
        <taxon>Spirochaetales</taxon>
        <taxon>Treponemataceae</taxon>
        <taxon>Treponema</taxon>
    </lineage>
</organism>
<dbReference type="Pfam" id="PF22020">
    <property type="entry name" value="RlmL_1st"/>
    <property type="match status" value="1"/>
</dbReference>
<reference evidence="6" key="1">
    <citation type="journal article" date="2021" name="PeerJ">
        <title>Extensive microbial diversity within the chicken gut microbiome revealed by metagenomics and culture.</title>
        <authorList>
            <person name="Gilroy R."/>
            <person name="Ravi A."/>
            <person name="Getino M."/>
            <person name="Pursley I."/>
            <person name="Horton D.L."/>
            <person name="Alikhan N.F."/>
            <person name="Baker D."/>
            <person name="Gharbi K."/>
            <person name="Hall N."/>
            <person name="Watson M."/>
            <person name="Adriaenssens E.M."/>
            <person name="Foster-Nyarko E."/>
            <person name="Jarju S."/>
            <person name="Secka A."/>
            <person name="Antonio M."/>
            <person name="Oren A."/>
            <person name="Chaudhuri R.R."/>
            <person name="La Ragione R."/>
            <person name="Hildebrand F."/>
            <person name="Pallen M.J."/>
        </authorList>
    </citation>
    <scope>NUCLEOTIDE SEQUENCE</scope>
    <source>
        <strain evidence="6">Gambia15-2214</strain>
    </source>
</reference>
<accession>A0A9E2L280</accession>
<reference evidence="6" key="2">
    <citation type="submission" date="2021-04" db="EMBL/GenBank/DDBJ databases">
        <authorList>
            <person name="Gilroy R."/>
        </authorList>
    </citation>
    <scope>NUCLEOTIDE SEQUENCE</scope>
    <source>
        <strain evidence="6">Gambia15-2214</strain>
    </source>
</reference>
<dbReference type="CDD" id="cd11715">
    <property type="entry name" value="THUMP_AdoMetMT"/>
    <property type="match status" value="1"/>
</dbReference>
<feature type="domain" description="THUMP" evidence="4">
    <location>
        <begin position="71"/>
        <end position="157"/>
    </location>
</feature>
<feature type="domain" description="RlmL ferredoxin-like" evidence="5">
    <location>
        <begin position="3"/>
        <end position="62"/>
    </location>
</feature>
<feature type="domain" description="Ribosomal RNA large subunit methyltransferase K/L-like methyltransferase" evidence="3">
    <location>
        <begin position="166"/>
        <end position="382"/>
    </location>
</feature>
<keyword evidence="1 6" id="KW-0489">Methyltransferase</keyword>
<dbReference type="Proteomes" id="UP000823914">
    <property type="component" value="Unassembled WGS sequence"/>
</dbReference>
<dbReference type="GO" id="GO:0070043">
    <property type="term" value="F:rRNA (guanine-N7-)-methyltransferase activity"/>
    <property type="evidence" value="ECO:0007669"/>
    <property type="project" value="TreeGrafter"/>
</dbReference>
<dbReference type="InterPro" id="IPR029063">
    <property type="entry name" value="SAM-dependent_MTases_sf"/>
</dbReference>
<protein>
    <submittedName>
        <fullName evidence="6">Class I SAM-dependent RNA methyltransferase</fullName>
    </submittedName>
</protein>
<dbReference type="SUPFAM" id="SSF53335">
    <property type="entry name" value="S-adenosyl-L-methionine-dependent methyltransferases"/>
    <property type="match status" value="1"/>
</dbReference>
<dbReference type="AlphaFoldDB" id="A0A9E2L280"/>
<evidence type="ECO:0000256" key="2">
    <source>
        <dbReference type="ARBA" id="ARBA00022679"/>
    </source>
</evidence>
<dbReference type="Pfam" id="PF02926">
    <property type="entry name" value="THUMP"/>
    <property type="match status" value="1"/>
</dbReference>
<dbReference type="PROSITE" id="PS00092">
    <property type="entry name" value="N6_MTASE"/>
    <property type="match status" value="1"/>
</dbReference>
<dbReference type="InterPro" id="IPR054170">
    <property type="entry name" value="RlmL_1st"/>
</dbReference>
<evidence type="ECO:0000313" key="6">
    <source>
        <dbReference type="EMBL" id="MBU3849771.1"/>
    </source>
</evidence>
<dbReference type="EMBL" id="JAHLFV010000101">
    <property type="protein sequence ID" value="MBU3849771.1"/>
    <property type="molecule type" value="Genomic_DNA"/>
</dbReference>
<dbReference type="InterPro" id="IPR004114">
    <property type="entry name" value="THUMP_dom"/>
</dbReference>
<evidence type="ECO:0000313" key="7">
    <source>
        <dbReference type="Proteomes" id="UP000823914"/>
    </source>
</evidence>
<sequence length="392" mass="44146">MNTLVALCALGAEKVLGNEIKQLGYSLKDMKGVKTPGRVTFLGDDDALFKANLCLRTADRIYLQLASYKAEDFDSLFDGVYNIPWQDYFYKDVRLVIDKVRTHKSKLSSEHSIQGIVHKAVYTKLGDVWHIHTMPETGSQADVRIYIENNQVFVLLDLSGVPLHRRGYRKDGGIAPIRETLAAVLLQLLCWRRKTPLHDAFCGSGTIACEAMLYAYNVAPGFGRRFALENLPIYNKERAEAIRYAQAELIRPECQTRITGTDIDPEAVQRSRANAERAGVTAGRALQLIGSDSRIVRPDFQQADFRELAAPYDEGVLIGNPPYGERLGDAEDARLLYQDMAQLFKAFPRWTLGFITSQPSFEEDIGKKASSSKKLKSGNLDTFFYQFNFPRK</sequence>
<dbReference type="GO" id="GO:0008990">
    <property type="term" value="F:rRNA (guanine-N2-)-methyltransferase activity"/>
    <property type="evidence" value="ECO:0007669"/>
    <property type="project" value="TreeGrafter"/>
</dbReference>
<dbReference type="PANTHER" id="PTHR47313">
    <property type="entry name" value="RIBOSOMAL RNA LARGE SUBUNIT METHYLTRANSFERASE K/L"/>
    <property type="match status" value="1"/>
</dbReference>
<dbReference type="Gene3D" id="3.30.2130.30">
    <property type="match status" value="1"/>
</dbReference>
<gene>
    <name evidence="6" type="ORF">IAA16_04320</name>
</gene>
<dbReference type="Pfam" id="PF01170">
    <property type="entry name" value="UPF0020"/>
    <property type="match status" value="1"/>
</dbReference>
<evidence type="ECO:0000259" key="5">
    <source>
        <dbReference type="Pfam" id="PF22020"/>
    </source>
</evidence>
<dbReference type="InterPro" id="IPR000241">
    <property type="entry name" value="RlmKL-like_Mtase"/>
</dbReference>
<dbReference type="GO" id="GO:0003723">
    <property type="term" value="F:RNA binding"/>
    <property type="evidence" value="ECO:0007669"/>
    <property type="project" value="InterPro"/>
</dbReference>
<evidence type="ECO:0000259" key="3">
    <source>
        <dbReference type="Pfam" id="PF01170"/>
    </source>
</evidence>
<dbReference type="PANTHER" id="PTHR47313:SF1">
    <property type="entry name" value="RIBOSOMAL RNA LARGE SUBUNIT METHYLTRANSFERASE K_L"/>
    <property type="match status" value="1"/>
</dbReference>
<dbReference type="Gene3D" id="3.40.50.150">
    <property type="entry name" value="Vaccinia Virus protein VP39"/>
    <property type="match status" value="1"/>
</dbReference>
<keyword evidence="2" id="KW-0808">Transferase</keyword>
<proteinExistence type="predicted"/>
<dbReference type="InterPro" id="IPR002052">
    <property type="entry name" value="DNA_methylase_N6_adenine_CS"/>
</dbReference>
<name>A0A9E2L280_9SPIR</name>
<evidence type="ECO:0000259" key="4">
    <source>
        <dbReference type="Pfam" id="PF02926"/>
    </source>
</evidence>
<comment type="caution">
    <text evidence="6">The sequence shown here is derived from an EMBL/GenBank/DDBJ whole genome shotgun (WGS) entry which is preliminary data.</text>
</comment>